<sequence>MKKTVLVLGAVLALTGCSAGQEPHGGDHPAASSSADTAHNPADVAFARDMITHHRQALEMSALAATKASGQRVKDLAARIERAQAPEIEQMTRWLGEWGQSAGPGHGAHGTMTDDEMVALAGASGQEFDRMFLEMMIRHHEGAVTMAKDAKAKASDQRVRDLADAVITAQEAEIAEMRALLA</sequence>
<dbReference type="InterPro" id="IPR012640">
    <property type="entry name" value="Membr_lipoprot_lipid_attach_CS"/>
</dbReference>
<evidence type="ECO:0000313" key="4">
    <source>
        <dbReference type="EMBL" id="SDD91829.1"/>
    </source>
</evidence>
<name>A0A1G6YN56_9PSEU</name>
<feature type="chain" id="PRO_5038619998" evidence="2">
    <location>
        <begin position="20"/>
        <end position="182"/>
    </location>
</feature>
<accession>A0A1G6YN56</accession>
<dbReference type="PANTHER" id="PTHR36933">
    <property type="entry name" value="SLL0788 PROTEIN"/>
    <property type="match status" value="1"/>
</dbReference>
<dbReference type="InterPro" id="IPR005183">
    <property type="entry name" value="DUF305_CopM-like"/>
</dbReference>
<dbReference type="InterPro" id="IPR012347">
    <property type="entry name" value="Ferritin-like"/>
</dbReference>
<evidence type="ECO:0000313" key="5">
    <source>
        <dbReference type="Proteomes" id="UP000199501"/>
    </source>
</evidence>
<evidence type="ECO:0000259" key="3">
    <source>
        <dbReference type="Pfam" id="PF03713"/>
    </source>
</evidence>
<dbReference type="Proteomes" id="UP000199501">
    <property type="component" value="Unassembled WGS sequence"/>
</dbReference>
<dbReference type="PANTHER" id="PTHR36933:SF1">
    <property type="entry name" value="SLL0788 PROTEIN"/>
    <property type="match status" value="1"/>
</dbReference>
<evidence type="ECO:0000256" key="1">
    <source>
        <dbReference type="ARBA" id="ARBA00022729"/>
    </source>
</evidence>
<feature type="signal peptide" evidence="2">
    <location>
        <begin position="1"/>
        <end position="19"/>
    </location>
</feature>
<organism evidence="4 5">
    <name type="scientific">Actinokineospora iranica</name>
    <dbReference type="NCBI Taxonomy" id="1271860"/>
    <lineage>
        <taxon>Bacteria</taxon>
        <taxon>Bacillati</taxon>
        <taxon>Actinomycetota</taxon>
        <taxon>Actinomycetes</taxon>
        <taxon>Pseudonocardiales</taxon>
        <taxon>Pseudonocardiaceae</taxon>
        <taxon>Actinokineospora</taxon>
    </lineage>
</organism>
<gene>
    <name evidence="4" type="ORF">SAMN05216174_12264</name>
</gene>
<dbReference type="Gene3D" id="1.20.1260.10">
    <property type="match status" value="1"/>
</dbReference>
<reference evidence="5" key="1">
    <citation type="submission" date="2016-10" db="EMBL/GenBank/DDBJ databases">
        <authorList>
            <person name="Varghese N."/>
            <person name="Submissions S."/>
        </authorList>
    </citation>
    <scope>NUCLEOTIDE SEQUENCE [LARGE SCALE GENOMIC DNA]</scope>
    <source>
        <strain evidence="5">IBRC-M 10403</strain>
    </source>
</reference>
<dbReference type="EMBL" id="FMZZ01000022">
    <property type="protein sequence ID" value="SDD91829.1"/>
    <property type="molecule type" value="Genomic_DNA"/>
</dbReference>
<keyword evidence="1 2" id="KW-0732">Signal</keyword>
<proteinExistence type="predicted"/>
<dbReference type="Pfam" id="PF03713">
    <property type="entry name" value="DUF305"/>
    <property type="match status" value="1"/>
</dbReference>
<keyword evidence="5" id="KW-1185">Reference proteome</keyword>
<evidence type="ECO:0000256" key="2">
    <source>
        <dbReference type="SAM" id="SignalP"/>
    </source>
</evidence>
<dbReference type="AlphaFoldDB" id="A0A1G6YN56"/>
<dbReference type="OrthoDB" id="26872at2"/>
<feature type="domain" description="DUF305" evidence="3">
    <location>
        <begin position="43"/>
        <end position="181"/>
    </location>
</feature>
<dbReference type="STRING" id="1271860.SAMN05216174_12264"/>
<protein>
    <submittedName>
        <fullName evidence="4">Uncharacterized conserved protein, DUF305 family</fullName>
    </submittedName>
</protein>
<dbReference type="PROSITE" id="PS51257">
    <property type="entry name" value="PROKAR_LIPOPROTEIN"/>
    <property type="match status" value="1"/>
</dbReference>
<dbReference type="Pfam" id="PF08139">
    <property type="entry name" value="LPAM_1"/>
    <property type="match status" value="1"/>
</dbReference>
<dbReference type="RefSeq" id="WP_091457284.1">
    <property type="nucleotide sequence ID" value="NZ_FMZZ01000022.1"/>
</dbReference>